<dbReference type="GO" id="GO:0005886">
    <property type="term" value="C:plasma membrane"/>
    <property type="evidence" value="ECO:0007669"/>
    <property type="project" value="InterPro"/>
</dbReference>
<dbReference type="STRING" id="206665.SAMN04488516_101340"/>
<keyword evidence="4" id="KW-0472">Membrane</keyword>
<evidence type="ECO:0000256" key="3">
    <source>
        <dbReference type="ARBA" id="ARBA00022748"/>
    </source>
</evidence>
<keyword evidence="2" id="KW-0408">Iron</keyword>
<dbReference type="InterPro" id="IPR012340">
    <property type="entry name" value="NA-bd_OB-fold"/>
</dbReference>
<name>A0A1H0AA54_9BACT</name>
<dbReference type="Gene3D" id="2.40.50.140">
    <property type="entry name" value="Nucleic acid-binding proteins"/>
    <property type="match status" value="1"/>
</dbReference>
<evidence type="ECO:0000313" key="6">
    <source>
        <dbReference type="Proteomes" id="UP000199602"/>
    </source>
</evidence>
<evidence type="ECO:0000256" key="2">
    <source>
        <dbReference type="ARBA" id="ARBA00022617"/>
    </source>
</evidence>
<dbReference type="GO" id="GO:0020037">
    <property type="term" value="F:heme binding"/>
    <property type="evidence" value="ECO:0007669"/>
    <property type="project" value="InterPro"/>
</dbReference>
<comment type="subcellular location">
    <subcellularLocation>
        <location evidence="1">Membrane</location>
    </subcellularLocation>
</comment>
<keyword evidence="6" id="KW-1185">Reference proteome</keyword>
<reference evidence="5 6" key="1">
    <citation type="submission" date="2016-10" db="EMBL/GenBank/DDBJ databases">
        <authorList>
            <person name="de Groot N.N."/>
        </authorList>
    </citation>
    <scope>NUCLEOTIDE SEQUENCE [LARGE SCALE GENOMIC DNA]</scope>
    <source>
        <strain evidence="5 6">DSM 15269</strain>
    </source>
</reference>
<dbReference type="InterPro" id="IPR004329">
    <property type="entry name" value="CcmE"/>
</dbReference>
<proteinExistence type="predicted"/>
<protein>
    <submittedName>
        <fullName evidence="5">Cytochrome c-type biogenesis protein CcmE</fullName>
    </submittedName>
</protein>
<dbReference type="AlphaFoldDB" id="A0A1H0AA54"/>
<keyword evidence="3" id="KW-0201">Cytochrome c-type biogenesis</keyword>
<dbReference type="Pfam" id="PF03100">
    <property type="entry name" value="CcmE"/>
    <property type="match status" value="1"/>
</dbReference>
<sequence>MKKNYILAFILILGAIFYLAFSTLSENKVYFVTVSEALNMGLDKLNQARLFGIVGKKGLKRSHGGLETFFYLLDKTDKHKSIPIFYKGALSDTFKPGVEVIVEGRMKPEYFQASLIITKCPSKYKNK</sequence>
<dbReference type="GO" id="GO:0017004">
    <property type="term" value="P:cytochrome complex assembly"/>
    <property type="evidence" value="ECO:0007669"/>
    <property type="project" value="UniProtKB-KW"/>
</dbReference>
<dbReference type="GO" id="GO:0017003">
    <property type="term" value="P:protein-heme linkage"/>
    <property type="evidence" value="ECO:0007669"/>
    <property type="project" value="InterPro"/>
</dbReference>
<dbReference type="EMBL" id="FNIN01000001">
    <property type="protein sequence ID" value="SDN30499.1"/>
    <property type="molecule type" value="Genomic_DNA"/>
</dbReference>
<evidence type="ECO:0000313" key="5">
    <source>
        <dbReference type="EMBL" id="SDN30499.1"/>
    </source>
</evidence>
<evidence type="ECO:0000256" key="4">
    <source>
        <dbReference type="ARBA" id="ARBA00023136"/>
    </source>
</evidence>
<accession>A0A1H0AA54</accession>
<dbReference type="InterPro" id="IPR036127">
    <property type="entry name" value="CcmE-like_sf"/>
</dbReference>
<organism evidence="5 6">
    <name type="scientific">Desulfonauticus submarinus</name>
    <dbReference type="NCBI Taxonomy" id="206665"/>
    <lineage>
        <taxon>Bacteria</taxon>
        <taxon>Pseudomonadati</taxon>
        <taxon>Thermodesulfobacteriota</taxon>
        <taxon>Desulfovibrionia</taxon>
        <taxon>Desulfovibrionales</taxon>
        <taxon>Desulfonauticaceae</taxon>
        <taxon>Desulfonauticus</taxon>
    </lineage>
</organism>
<dbReference type="RefSeq" id="WP_092062408.1">
    <property type="nucleotide sequence ID" value="NZ_FNIN01000001.1"/>
</dbReference>
<keyword evidence="2" id="KW-0349">Heme</keyword>
<gene>
    <name evidence="5" type="ORF">SAMN04488516_101340</name>
</gene>
<dbReference type="Proteomes" id="UP000199602">
    <property type="component" value="Unassembled WGS sequence"/>
</dbReference>
<keyword evidence="2" id="KW-0479">Metal-binding</keyword>
<dbReference type="OrthoDB" id="9794828at2"/>
<evidence type="ECO:0000256" key="1">
    <source>
        <dbReference type="ARBA" id="ARBA00004370"/>
    </source>
</evidence>
<dbReference type="SUPFAM" id="SSF82093">
    <property type="entry name" value="Heme chaperone CcmE"/>
    <property type="match status" value="1"/>
</dbReference>